<comment type="subcellular location">
    <subcellularLocation>
        <location evidence="1">Membrane</location>
        <topology evidence="1">Multi-pass membrane protein</topology>
    </subcellularLocation>
</comment>
<dbReference type="InterPro" id="IPR003834">
    <property type="entry name" value="Cyt_c_assmbl_TM_dom"/>
</dbReference>
<dbReference type="AlphaFoldDB" id="A0A2T4TYP1"/>
<evidence type="ECO:0000256" key="5">
    <source>
        <dbReference type="ARBA" id="ARBA00023136"/>
    </source>
</evidence>
<dbReference type="OrthoDB" id="9803065at2"/>
<keyword evidence="3 6" id="KW-0812">Transmembrane</keyword>
<organism evidence="8 9">
    <name type="scientific">Candidatus Methylomirabilis limnetica</name>
    <dbReference type="NCBI Taxonomy" id="2033718"/>
    <lineage>
        <taxon>Bacteria</taxon>
        <taxon>Candidatus Methylomirabilota</taxon>
        <taxon>Candidatus Methylomirabilia</taxon>
        <taxon>Candidatus Methylomirabilales</taxon>
        <taxon>Candidatus Methylomirabilaceae</taxon>
        <taxon>Candidatus Methylomirabilis</taxon>
    </lineage>
</organism>
<comment type="caution">
    <text evidence="8">The sequence shown here is derived from an EMBL/GenBank/DDBJ whole genome shotgun (WGS) entry which is preliminary data.</text>
</comment>
<feature type="transmembrane region" description="Helical" evidence="6">
    <location>
        <begin position="206"/>
        <end position="230"/>
    </location>
</feature>
<evidence type="ECO:0000259" key="7">
    <source>
        <dbReference type="Pfam" id="PF02683"/>
    </source>
</evidence>
<feature type="transmembrane region" description="Helical" evidence="6">
    <location>
        <begin position="168"/>
        <end position="194"/>
    </location>
</feature>
<feature type="transmembrane region" description="Helical" evidence="6">
    <location>
        <begin position="12"/>
        <end position="37"/>
    </location>
</feature>
<feature type="transmembrane region" description="Helical" evidence="6">
    <location>
        <begin position="93"/>
        <end position="113"/>
    </location>
</feature>
<dbReference type="InterPro" id="IPR051790">
    <property type="entry name" value="Cytochrome_c-biogenesis_DsbD"/>
</dbReference>
<keyword evidence="5 6" id="KW-0472">Membrane</keyword>
<feature type="transmembrane region" description="Helical" evidence="6">
    <location>
        <begin position="134"/>
        <end position="162"/>
    </location>
</feature>
<dbReference type="Pfam" id="PF02683">
    <property type="entry name" value="DsbD_TM"/>
    <property type="match status" value="1"/>
</dbReference>
<dbReference type="Proteomes" id="UP000241436">
    <property type="component" value="Unassembled WGS sequence"/>
</dbReference>
<evidence type="ECO:0000256" key="3">
    <source>
        <dbReference type="ARBA" id="ARBA00022692"/>
    </source>
</evidence>
<reference evidence="9" key="2">
    <citation type="journal article" date="2018" name="Environ. Microbiol.">
        <title>Bloom of a denitrifying methanotroph, 'Candidatus Methylomirabilis limnetica', in a deep stratified lake.</title>
        <authorList>
            <person name="Graf J.S."/>
            <person name="Mayr M.J."/>
            <person name="Marchant H.K."/>
            <person name="Tienken D."/>
            <person name="Hach P.F."/>
            <person name="Brand A."/>
            <person name="Schubert C.J."/>
            <person name="Kuypers M.M."/>
            <person name="Milucka J."/>
        </authorList>
    </citation>
    <scope>NUCLEOTIDE SEQUENCE [LARGE SCALE GENOMIC DNA]</scope>
    <source>
        <strain evidence="9">Zug</strain>
    </source>
</reference>
<evidence type="ECO:0000256" key="1">
    <source>
        <dbReference type="ARBA" id="ARBA00004141"/>
    </source>
</evidence>
<name>A0A2T4TYP1_9BACT</name>
<dbReference type="RefSeq" id="WP_107561973.1">
    <property type="nucleotide sequence ID" value="NZ_NVQC01000017.1"/>
</dbReference>
<gene>
    <name evidence="8" type="ORF">CLG94_06100</name>
</gene>
<dbReference type="GO" id="GO:0017004">
    <property type="term" value="P:cytochrome complex assembly"/>
    <property type="evidence" value="ECO:0007669"/>
    <property type="project" value="InterPro"/>
</dbReference>
<evidence type="ECO:0000256" key="4">
    <source>
        <dbReference type="ARBA" id="ARBA00022989"/>
    </source>
</evidence>
<dbReference type="GO" id="GO:0016020">
    <property type="term" value="C:membrane"/>
    <property type="evidence" value="ECO:0007669"/>
    <property type="project" value="UniProtKB-SubCell"/>
</dbReference>
<evidence type="ECO:0000256" key="2">
    <source>
        <dbReference type="ARBA" id="ARBA00006143"/>
    </source>
</evidence>
<comment type="similarity">
    <text evidence="2">Belongs to the DsbD family.</text>
</comment>
<dbReference type="PANTHER" id="PTHR31272:SF4">
    <property type="entry name" value="CYTOCHROME C-TYPE BIOGENESIS PROTEIN HI_1454-RELATED"/>
    <property type="match status" value="1"/>
</dbReference>
<evidence type="ECO:0000256" key="6">
    <source>
        <dbReference type="SAM" id="Phobius"/>
    </source>
</evidence>
<keyword evidence="4 6" id="KW-1133">Transmembrane helix</keyword>
<feature type="transmembrane region" description="Helical" evidence="6">
    <location>
        <begin position="58"/>
        <end position="81"/>
    </location>
</feature>
<evidence type="ECO:0000313" key="9">
    <source>
        <dbReference type="Proteomes" id="UP000241436"/>
    </source>
</evidence>
<sequence length="249" mass="27341">MLGTDGALTIWMALGAGILSFLSPCVLPIFPSYLSFITGLSFSELSGSVNNIRTRRAIILNALCFIFGFSVVFMSLGASFSLLGQLLFDYQQILRKVGGVLVILFGLYIAGFLKFPFLTRTFQFELKDRPAGYLGAFIVGVTFAAGWTPCVGPILGSILLYASTAKTAYTGIMMLGAYSLGLAIPFFLSALALNRFLDYFDRYKRLIPVVSTVGGIFLVFVGGLLLTNYFTILSTYALRLTPQWLWQRL</sequence>
<protein>
    <submittedName>
        <fullName evidence="8">Cytochrome C biogenesis protein</fullName>
    </submittedName>
</protein>
<evidence type="ECO:0000313" key="8">
    <source>
        <dbReference type="EMBL" id="PTL36226.1"/>
    </source>
</evidence>
<keyword evidence="9" id="KW-1185">Reference proteome</keyword>
<reference evidence="8 9" key="1">
    <citation type="submission" date="2017-09" db="EMBL/GenBank/DDBJ databases">
        <title>Bloom of a denitrifying methanotroph, Candidatus Methylomirabilis limnetica, in a deep stratified lake.</title>
        <authorList>
            <person name="Graf J.S."/>
            <person name="Marchant H.K."/>
            <person name="Tienken D."/>
            <person name="Hach P.F."/>
            <person name="Brand A."/>
            <person name="Schubert C.J."/>
            <person name="Kuypers M.M."/>
            <person name="Milucka J."/>
        </authorList>
    </citation>
    <scope>NUCLEOTIDE SEQUENCE [LARGE SCALE GENOMIC DNA]</scope>
    <source>
        <strain evidence="8 9">Zug</strain>
    </source>
</reference>
<dbReference type="PANTHER" id="PTHR31272">
    <property type="entry name" value="CYTOCHROME C-TYPE BIOGENESIS PROTEIN HI_1454-RELATED"/>
    <property type="match status" value="1"/>
</dbReference>
<accession>A0A2T4TYP1</accession>
<feature type="domain" description="Cytochrome C biogenesis protein transmembrane" evidence="7">
    <location>
        <begin position="8"/>
        <end position="203"/>
    </location>
</feature>
<proteinExistence type="inferred from homology"/>
<dbReference type="EMBL" id="NVQC01000017">
    <property type="protein sequence ID" value="PTL36226.1"/>
    <property type="molecule type" value="Genomic_DNA"/>
</dbReference>